<dbReference type="InterPro" id="IPR005475">
    <property type="entry name" value="Transketolase-like_Pyr-bd"/>
</dbReference>
<evidence type="ECO:0000256" key="7">
    <source>
        <dbReference type="ARBA" id="ARBA00022723"/>
    </source>
</evidence>
<keyword evidence="6" id="KW-0808">Transferase</keyword>
<dbReference type="Gene3D" id="3.40.50.920">
    <property type="match status" value="1"/>
</dbReference>
<dbReference type="Pfam" id="PF13292">
    <property type="entry name" value="DXP_synthase_N"/>
    <property type="match status" value="2"/>
</dbReference>
<dbReference type="PANTHER" id="PTHR43322">
    <property type="entry name" value="1-D-DEOXYXYLULOSE 5-PHOSPHATE SYNTHASE-RELATED"/>
    <property type="match status" value="1"/>
</dbReference>
<evidence type="ECO:0000313" key="14">
    <source>
        <dbReference type="Proteomes" id="UP000190774"/>
    </source>
</evidence>
<dbReference type="InterPro" id="IPR005477">
    <property type="entry name" value="Dxylulose-5-P_synthase"/>
</dbReference>
<dbReference type="CDD" id="cd07033">
    <property type="entry name" value="TPP_PYR_DXS_TK_like"/>
    <property type="match status" value="1"/>
</dbReference>
<dbReference type="GO" id="GO:0008661">
    <property type="term" value="F:1-deoxy-D-xylulose-5-phosphate synthase activity"/>
    <property type="evidence" value="ECO:0007669"/>
    <property type="project" value="UniProtKB-EC"/>
</dbReference>
<dbReference type="InterPro" id="IPR009014">
    <property type="entry name" value="Transketo_C/PFOR_II"/>
</dbReference>
<dbReference type="Proteomes" id="UP000190774">
    <property type="component" value="Unassembled WGS sequence"/>
</dbReference>
<keyword evidence="7" id="KW-0479">Metal-binding</keyword>
<keyword evidence="11" id="KW-0414">Isoprene biosynthesis</keyword>
<evidence type="ECO:0000313" key="13">
    <source>
        <dbReference type="EMBL" id="SKA92844.1"/>
    </source>
</evidence>
<dbReference type="EC" id="2.2.1.7" evidence="5"/>
<dbReference type="SUPFAM" id="SSF52922">
    <property type="entry name" value="TK C-terminal domain-like"/>
    <property type="match status" value="1"/>
</dbReference>
<accession>A0A1T4XTJ5</accession>
<evidence type="ECO:0000256" key="5">
    <source>
        <dbReference type="ARBA" id="ARBA00013150"/>
    </source>
</evidence>
<dbReference type="CDD" id="cd02007">
    <property type="entry name" value="TPP_DXS"/>
    <property type="match status" value="1"/>
</dbReference>
<name>A0A1T4XTJ5_9BACT</name>
<sequence>MNSDLHQLSPDYLKKLSVDELTALAADIRQYLIGAISTTGGHIGANLGVVELTLAVHAVFDSPQDAIIFDTGHQGYIHKLITGRQEHFSTLNTWGGMSRFVSRHESEHDTIDASHAGTSISIASGMAWSFKVSASPQKVVAIIGDGSMVEGMAFEGLNFVAGSELPLVIVLNDNEMAIAPNIGGIRNLTTGQDWQEKSRAFFEGLGLSYLAVEDGHDLASLVSAMREAHQSSHPVLVHVKTEKGRGLSCADGHPYKMHFSMPFDPVTGKGANPTVAGKTMALVAAQELEEILQEDPDVVLITPATPYASYLDRLISRFPDRVIDVGMAEQQAVGMAVGMALRGKKPVVCIQTTFMQRAYDQLLHDVCYMDVPVTILGVRSGFSGYDSPTHHGIFDIPYLRSFPNMQIIYPTDSHDMRALLRRRMASPNGPMTILHPYEPIEEPELRSELEECEDVYLVEHGKDGLILTLPNRSKAAIELQAALKVETGLSYGVAVIRQIKPFPVQQVLDLCQTLERVITLEESALAGGFGSLIAETFADFGVQVPLMRFGVNDQFVAPGTKEECSRDTGLDTQSIVQTVVKKWAAPSLRAALAPTQALAKAC</sequence>
<comment type="pathway">
    <text evidence="2">Metabolic intermediate biosynthesis; 1-deoxy-D-xylulose 5-phosphate biosynthesis; 1-deoxy-D-xylulose 5-phosphate from D-glyceraldehyde 3-phosphate and pyruvate: step 1/1.</text>
</comment>
<evidence type="ECO:0000256" key="10">
    <source>
        <dbReference type="ARBA" id="ARBA00023052"/>
    </source>
</evidence>
<dbReference type="Pfam" id="PF02780">
    <property type="entry name" value="Transketolase_C"/>
    <property type="match status" value="1"/>
</dbReference>
<dbReference type="GO" id="GO:0009228">
    <property type="term" value="P:thiamine biosynthetic process"/>
    <property type="evidence" value="ECO:0007669"/>
    <property type="project" value="UniProtKB-KW"/>
</dbReference>
<evidence type="ECO:0000256" key="1">
    <source>
        <dbReference type="ARBA" id="ARBA00001946"/>
    </source>
</evidence>
<reference evidence="14" key="1">
    <citation type="submission" date="2017-02" db="EMBL/GenBank/DDBJ databases">
        <authorList>
            <person name="Varghese N."/>
            <person name="Submissions S."/>
        </authorList>
    </citation>
    <scope>NUCLEOTIDE SEQUENCE [LARGE SCALE GENOMIC DNA]</scope>
    <source>
        <strain evidence="14">ATCC 700200</strain>
    </source>
</reference>
<dbReference type="Pfam" id="PF02779">
    <property type="entry name" value="Transket_pyr"/>
    <property type="match status" value="1"/>
</dbReference>
<protein>
    <recommendedName>
        <fullName evidence="5">1-deoxy-D-xylulose-5-phosphate synthase</fullName>
        <ecNumber evidence="5">2.2.1.7</ecNumber>
    </recommendedName>
</protein>
<organism evidence="13 14">
    <name type="scientific">Prosthecobacter debontii</name>
    <dbReference type="NCBI Taxonomy" id="48467"/>
    <lineage>
        <taxon>Bacteria</taxon>
        <taxon>Pseudomonadati</taxon>
        <taxon>Verrucomicrobiota</taxon>
        <taxon>Verrucomicrobiia</taxon>
        <taxon>Verrucomicrobiales</taxon>
        <taxon>Verrucomicrobiaceae</taxon>
        <taxon>Prosthecobacter</taxon>
    </lineage>
</organism>
<evidence type="ECO:0000256" key="4">
    <source>
        <dbReference type="ARBA" id="ARBA00011738"/>
    </source>
</evidence>
<dbReference type="RefSeq" id="WP_078813176.1">
    <property type="nucleotide sequence ID" value="NZ_FUYE01000005.1"/>
</dbReference>
<dbReference type="UniPathway" id="UPA00064">
    <property type="reaction ID" value="UER00091"/>
</dbReference>
<proteinExistence type="inferred from homology"/>
<dbReference type="SUPFAM" id="SSF52518">
    <property type="entry name" value="Thiamin diphosphate-binding fold (THDP-binding)"/>
    <property type="match status" value="2"/>
</dbReference>
<dbReference type="GO" id="GO:0046872">
    <property type="term" value="F:metal ion binding"/>
    <property type="evidence" value="ECO:0007669"/>
    <property type="project" value="UniProtKB-KW"/>
</dbReference>
<comment type="cofactor">
    <cofactor evidence="1">
        <name>Mg(2+)</name>
        <dbReference type="ChEBI" id="CHEBI:18420"/>
    </cofactor>
</comment>
<dbReference type="InterPro" id="IPR033248">
    <property type="entry name" value="Transketolase_C"/>
</dbReference>
<dbReference type="GO" id="GO:0016114">
    <property type="term" value="P:terpenoid biosynthetic process"/>
    <property type="evidence" value="ECO:0007669"/>
    <property type="project" value="InterPro"/>
</dbReference>
<dbReference type="AlphaFoldDB" id="A0A1T4XTJ5"/>
<dbReference type="SMART" id="SM00861">
    <property type="entry name" value="Transket_pyr"/>
    <property type="match status" value="1"/>
</dbReference>
<keyword evidence="8" id="KW-0460">Magnesium</keyword>
<evidence type="ECO:0000256" key="8">
    <source>
        <dbReference type="ARBA" id="ARBA00022842"/>
    </source>
</evidence>
<dbReference type="Gene3D" id="3.40.50.970">
    <property type="match status" value="2"/>
</dbReference>
<dbReference type="PANTHER" id="PTHR43322:SF5">
    <property type="entry name" value="1-DEOXY-D-XYLULOSE-5-PHOSPHATE SYNTHASE, CHLOROPLASTIC"/>
    <property type="match status" value="1"/>
</dbReference>
<evidence type="ECO:0000256" key="6">
    <source>
        <dbReference type="ARBA" id="ARBA00022679"/>
    </source>
</evidence>
<evidence type="ECO:0000256" key="3">
    <source>
        <dbReference type="ARBA" id="ARBA00011081"/>
    </source>
</evidence>
<evidence type="ECO:0000259" key="12">
    <source>
        <dbReference type="SMART" id="SM00861"/>
    </source>
</evidence>
<dbReference type="InterPro" id="IPR029061">
    <property type="entry name" value="THDP-binding"/>
</dbReference>
<dbReference type="GO" id="GO:0005829">
    <property type="term" value="C:cytosol"/>
    <property type="evidence" value="ECO:0007669"/>
    <property type="project" value="TreeGrafter"/>
</dbReference>
<gene>
    <name evidence="13" type="ORF">SAMN02745166_01990</name>
</gene>
<keyword evidence="9" id="KW-0784">Thiamine biosynthesis</keyword>
<dbReference type="STRING" id="48467.SAMN02745166_01990"/>
<evidence type="ECO:0000256" key="2">
    <source>
        <dbReference type="ARBA" id="ARBA00004980"/>
    </source>
</evidence>
<evidence type="ECO:0000256" key="11">
    <source>
        <dbReference type="ARBA" id="ARBA00023229"/>
    </source>
</evidence>
<dbReference type="NCBIfam" id="NF003933">
    <property type="entry name" value="PRK05444.2-2"/>
    <property type="match status" value="1"/>
</dbReference>
<dbReference type="FunFam" id="3.40.50.970:FF:000010">
    <property type="entry name" value="1-deoxy-D-xylulose-5-phosphate synthase"/>
    <property type="match status" value="1"/>
</dbReference>
<comment type="subunit">
    <text evidence="4">Homodimer.</text>
</comment>
<dbReference type="EMBL" id="FUYE01000005">
    <property type="protein sequence ID" value="SKA92844.1"/>
    <property type="molecule type" value="Genomic_DNA"/>
</dbReference>
<dbReference type="GO" id="GO:0019288">
    <property type="term" value="P:isopentenyl diphosphate biosynthetic process, methylerythritol 4-phosphate pathway"/>
    <property type="evidence" value="ECO:0007669"/>
    <property type="project" value="TreeGrafter"/>
</dbReference>
<keyword evidence="14" id="KW-1185">Reference proteome</keyword>
<comment type="similarity">
    <text evidence="3">Belongs to the transketolase family. DXPS subfamily.</text>
</comment>
<evidence type="ECO:0000256" key="9">
    <source>
        <dbReference type="ARBA" id="ARBA00022977"/>
    </source>
</evidence>
<dbReference type="OrthoDB" id="9803371at2"/>
<keyword evidence="10" id="KW-0786">Thiamine pyrophosphate</keyword>
<feature type="domain" description="Transketolase-like pyrimidine-binding" evidence="12">
    <location>
        <begin position="278"/>
        <end position="443"/>
    </location>
</feature>